<dbReference type="SMART" id="SM00530">
    <property type="entry name" value="HTH_XRE"/>
    <property type="match status" value="1"/>
</dbReference>
<feature type="domain" description="HTH cro/C1-type" evidence="1">
    <location>
        <begin position="34"/>
        <end position="82"/>
    </location>
</feature>
<dbReference type="AlphaFoldDB" id="A0A3A9Y559"/>
<dbReference type="PROSITE" id="PS50943">
    <property type="entry name" value="HTH_CROC1"/>
    <property type="match status" value="1"/>
</dbReference>
<dbReference type="Gene3D" id="3.30.450.180">
    <property type="match status" value="1"/>
</dbReference>
<dbReference type="Gene3D" id="1.10.260.40">
    <property type="entry name" value="lambda repressor-like DNA-binding domains"/>
    <property type="match status" value="1"/>
</dbReference>
<dbReference type="InterPro" id="IPR010982">
    <property type="entry name" value="Lambda_DNA-bd_dom_sf"/>
</dbReference>
<proteinExistence type="predicted"/>
<dbReference type="RefSeq" id="WP_120688965.1">
    <property type="nucleotide sequence ID" value="NZ_RAZT01000006.1"/>
</dbReference>
<gene>
    <name evidence="2" type="ORF">D7044_12810</name>
</gene>
<evidence type="ECO:0000313" key="2">
    <source>
        <dbReference type="EMBL" id="RKN32152.1"/>
    </source>
</evidence>
<dbReference type="Pfam" id="PF13560">
    <property type="entry name" value="HTH_31"/>
    <property type="match status" value="1"/>
</dbReference>
<name>A0A3A9Y559_9ACTN</name>
<sequence>MDAALLAEFLRIRRAALSPGEVGLPAAGRRRTPGLRREEVAALAGISTDYYTRLEQRRASAVPSEAVLRSLARALRLSRDERDHLYRLTGHPVPERQTDDQHVAPALLSVLNALTDIPAQVMTDLGETLVQNNLARAVFGPNTGGGPEATFIYHWFREPAARAGYPVEDHAAESRALVADLRAAVARRGDAHAQLLVTRLLAESPEFAALWKLHDVAVLRRREKRIRHPEVGLLEFDCQFLVDEARSHILALFSPLPGTATTERLTLLALAQAHDPLGSTTR</sequence>
<evidence type="ECO:0000313" key="3">
    <source>
        <dbReference type="Proteomes" id="UP000275865"/>
    </source>
</evidence>
<reference evidence="2 3" key="1">
    <citation type="submission" date="2018-09" db="EMBL/GenBank/DDBJ databases">
        <title>Micromonospora sp. nov. MS1-9, isolated from a root of Musa sp.</title>
        <authorList>
            <person name="Kuncharoen N."/>
            <person name="Kudo T."/>
            <person name="Ohkuma M."/>
            <person name="Yuki M."/>
            <person name="Tanasupawat S."/>
        </authorList>
    </citation>
    <scope>NUCLEOTIDE SEQUENCE [LARGE SCALE GENOMIC DNA]</scope>
    <source>
        <strain evidence="2 3">MS1-9</strain>
    </source>
</reference>
<evidence type="ECO:0000259" key="1">
    <source>
        <dbReference type="PROSITE" id="PS50943"/>
    </source>
</evidence>
<dbReference type="EMBL" id="RAZT01000006">
    <property type="protein sequence ID" value="RKN32152.1"/>
    <property type="molecule type" value="Genomic_DNA"/>
</dbReference>
<dbReference type="PANTHER" id="PTHR35010">
    <property type="entry name" value="BLL4672 PROTEIN-RELATED"/>
    <property type="match status" value="1"/>
</dbReference>
<dbReference type="InterPro" id="IPR001387">
    <property type="entry name" value="Cro/C1-type_HTH"/>
</dbReference>
<dbReference type="SUPFAM" id="SSF47413">
    <property type="entry name" value="lambda repressor-like DNA-binding domains"/>
    <property type="match status" value="1"/>
</dbReference>
<dbReference type="Pfam" id="PF17765">
    <property type="entry name" value="MLTR_LBD"/>
    <property type="match status" value="1"/>
</dbReference>
<dbReference type="PANTHER" id="PTHR35010:SF2">
    <property type="entry name" value="BLL4672 PROTEIN"/>
    <property type="match status" value="1"/>
</dbReference>
<dbReference type="CDD" id="cd00093">
    <property type="entry name" value="HTH_XRE"/>
    <property type="match status" value="1"/>
</dbReference>
<dbReference type="InterPro" id="IPR041413">
    <property type="entry name" value="MLTR_LBD"/>
</dbReference>
<dbReference type="Proteomes" id="UP000275865">
    <property type="component" value="Unassembled WGS sequence"/>
</dbReference>
<organism evidence="2 3">
    <name type="scientific">Micromonospora musae</name>
    <dbReference type="NCBI Taxonomy" id="1894970"/>
    <lineage>
        <taxon>Bacteria</taxon>
        <taxon>Bacillati</taxon>
        <taxon>Actinomycetota</taxon>
        <taxon>Actinomycetes</taxon>
        <taxon>Micromonosporales</taxon>
        <taxon>Micromonosporaceae</taxon>
        <taxon>Micromonospora</taxon>
    </lineage>
</organism>
<dbReference type="GO" id="GO:0003677">
    <property type="term" value="F:DNA binding"/>
    <property type="evidence" value="ECO:0007669"/>
    <property type="project" value="InterPro"/>
</dbReference>
<comment type="caution">
    <text evidence="2">The sequence shown here is derived from an EMBL/GenBank/DDBJ whole genome shotgun (WGS) entry which is preliminary data.</text>
</comment>
<protein>
    <submittedName>
        <fullName evidence="2">XRE family transcriptional regulator</fullName>
    </submittedName>
</protein>
<accession>A0A3A9Y559</accession>